<reference evidence="1" key="1">
    <citation type="journal article" date="2023" name="Nat. Commun.">
        <title>Diploid and tetraploid genomes of Acorus and the evolution of monocots.</title>
        <authorList>
            <person name="Ma L."/>
            <person name="Liu K.W."/>
            <person name="Li Z."/>
            <person name="Hsiao Y.Y."/>
            <person name="Qi Y."/>
            <person name="Fu T."/>
            <person name="Tang G.D."/>
            <person name="Zhang D."/>
            <person name="Sun W.H."/>
            <person name="Liu D.K."/>
            <person name="Li Y."/>
            <person name="Chen G.Z."/>
            <person name="Liu X.D."/>
            <person name="Liao X.Y."/>
            <person name="Jiang Y.T."/>
            <person name="Yu X."/>
            <person name="Hao Y."/>
            <person name="Huang J."/>
            <person name="Zhao X.W."/>
            <person name="Ke S."/>
            <person name="Chen Y.Y."/>
            <person name="Wu W.L."/>
            <person name="Hsu J.L."/>
            <person name="Lin Y.F."/>
            <person name="Huang M.D."/>
            <person name="Li C.Y."/>
            <person name="Huang L."/>
            <person name="Wang Z.W."/>
            <person name="Zhao X."/>
            <person name="Zhong W.Y."/>
            <person name="Peng D.H."/>
            <person name="Ahmad S."/>
            <person name="Lan S."/>
            <person name="Zhang J.S."/>
            <person name="Tsai W.C."/>
            <person name="Van de Peer Y."/>
            <person name="Liu Z.J."/>
        </authorList>
    </citation>
    <scope>NUCLEOTIDE SEQUENCE</scope>
    <source>
        <strain evidence="1">CP</strain>
    </source>
</reference>
<sequence length="76" mass="8489">MVLEQAQVVLLSDPLNAHSIQLEAQAKVYYLLHLRTEECFLRQESRLSDPLFSEFAQSAGHGHLPSPASLYCSICS</sequence>
<accession>A0AAV9EYX2</accession>
<keyword evidence="2" id="KW-1185">Reference proteome</keyword>
<dbReference type="AlphaFoldDB" id="A0AAV9EYX2"/>
<dbReference type="EMBL" id="JAUJYO010000004">
    <property type="protein sequence ID" value="KAK1318234.1"/>
    <property type="molecule type" value="Genomic_DNA"/>
</dbReference>
<proteinExistence type="predicted"/>
<organism evidence="1 2">
    <name type="scientific">Acorus calamus</name>
    <name type="common">Sweet flag</name>
    <dbReference type="NCBI Taxonomy" id="4465"/>
    <lineage>
        <taxon>Eukaryota</taxon>
        <taxon>Viridiplantae</taxon>
        <taxon>Streptophyta</taxon>
        <taxon>Embryophyta</taxon>
        <taxon>Tracheophyta</taxon>
        <taxon>Spermatophyta</taxon>
        <taxon>Magnoliopsida</taxon>
        <taxon>Liliopsida</taxon>
        <taxon>Acoraceae</taxon>
        <taxon>Acorus</taxon>
    </lineage>
</organism>
<comment type="caution">
    <text evidence="1">The sequence shown here is derived from an EMBL/GenBank/DDBJ whole genome shotgun (WGS) entry which is preliminary data.</text>
</comment>
<protein>
    <submittedName>
        <fullName evidence="1">Uncharacterized protein</fullName>
    </submittedName>
</protein>
<evidence type="ECO:0000313" key="2">
    <source>
        <dbReference type="Proteomes" id="UP001180020"/>
    </source>
</evidence>
<evidence type="ECO:0000313" key="1">
    <source>
        <dbReference type="EMBL" id="KAK1318234.1"/>
    </source>
</evidence>
<reference evidence="1" key="2">
    <citation type="submission" date="2023-06" db="EMBL/GenBank/DDBJ databases">
        <authorList>
            <person name="Ma L."/>
            <person name="Liu K.-W."/>
            <person name="Li Z."/>
            <person name="Hsiao Y.-Y."/>
            <person name="Qi Y."/>
            <person name="Fu T."/>
            <person name="Tang G."/>
            <person name="Zhang D."/>
            <person name="Sun W.-H."/>
            <person name="Liu D.-K."/>
            <person name="Li Y."/>
            <person name="Chen G.-Z."/>
            <person name="Liu X.-D."/>
            <person name="Liao X.-Y."/>
            <person name="Jiang Y.-T."/>
            <person name="Yu X."/>
            <person name="Hao Y."/>
            <person name="Huang J."/>
            <person name="Zhao X.-W."/>
            <person name="Ke S."/>
            <person name="Chen Y.-Y."/>
            <person name="Wu W.-L."/>
            <person name="Hsu J.-L."/>
            <person name="Lin Y.-F."/>
            <person name="Huang M.-D."/>
            <person name="Li C.-Y."/>
            <person name="Huang L."/>
            <person name="Wang Z.-W."/>
            <person name="Zhao X."/>
            <person name="Zhong W.-Y."/>
            <person name="Peng D.-H."/>
            <person name="Ahmad S."/>
            <person name="Lan S."/>
            <person name="Zhang J.-S."/>
            <person name="Tsai W.-C."/>
            <person name="Van De Peer Y."/>
            <person name="Liu Z.-J."/>
        </authorList>
    </citation>
    <scope>NUCLEOTIDE SEQUENCE</scope>
    <source>
        <strain evidence="1">CP</strain>
        <tissue evidence="1">Leaves</tissue>
    </source>
</reference>
<gene>
    <name evidence="1" type="ORF">QJS10_CPB04g01234</name>
</gene>
<dbReference type="Proteomes" id="UP001180020">
    <property type="component" value="Unassembled WGS sequence"/>
</dbReference>
<name>A0AAV9EYX2_ACOCL</name>